<name>A0A3N4I085_ASCIM</name>
<protein>
    <recommendedName>
        <fullName evidence="8">DDE Tnp4 domain-containing protein</fullName>
    </recommendedName>
</protein>
<keyword evidence="5" id="KW-0479">Metal-binding</keyword>
<keyword evidence="7" id="KW-0539">Nucleus</keyword>
<keyword evidence="4" id="KW-0540">Nuclease</keyword>
<evidence type="ECO:0000256" key="3">
    <source>
        <dbReference type="ARBA" id="ARBA00006958"/>
    </source>
</evidence>
<dbReference type="Proteomes" id="UP000275078">
    <property type="component" value="Unassembled WGS sequence"/>
</dbReference>
<dbReference type="OrthoDB" id="4954565at2759"/>
<reference evidence="9 10" key="1">
    <citation type="journal article" date="2018" name="Nat. Ecol. Evol.">
        <title>Pezizomycetes genomes reveal the molecular basis of ectomycorrhizal truffle lifestyle.</title>
        <authorList>
            <person name="Murat C."/>
            <person name="Payen T."/>
            <person name="Noel B."/>
            <person name="Kuo A."/>
            <person name="Morin E."/>
            <person name="Chen J."/>
            <person name="Kohler A."/>
            <person name="Krizsan K."/>
            <person name="Balestrini R."/>
            <person name="Da Silva C."/>
            <person name="Montanini B."/>
            <person name="Hainaut M."/>
            <person name="Levati E."/>
            <person name="Barry K.W."/>
            <person name="Belfiori B."/>
            <person name="Cichocki N."/>
            <person name="Clum A."/>
            <person name="Dockter R.B."/>
            <person name="Fauchery L."/>
            <person name="Guy J."/>
            <person name="Iotti M."/>
            <person name="Le Tacon F."/>
            <person name="Lindquist E.A."/>
            <person name="Lipzen A."/>
            <person name="Malagnac F."/>
            <person name="Mello A."/>
            <person name="Molinier V."/>
            <person name="Miyauchi S."/>
            <person name="Poulain J."/>
            <person name="Riccioni C."/>
            <person name="Rubini A."/>
            <person name="Sitrit Y."/>
            <person name="Splivallo R."/>
            <person name="Traeger S."/>
            <person name="Wang M."/>
            <person name="Zifcakova L."/>
            <person name="Wipf D."/>
            <person name="Zambonelli A."/>
            <person name="Paolocci F."/>
            <person name="Nowrousian M."/>
            <person name="Ottonello S."/>
            <person name="Baldrian P."/>
            <person name="Spatafora J.W."/>
            <person name="Henrissat B."/>
            <person name="Nagy L.G."/>
            <person name="Aury J.M."/>
            <person name="Wincker P."/>
            <person name="Grigoriev I.V."/>
            <person name="Bonfante P."/>
            <person name="Martin F.M."/>
        </authorList>
    </citation>
    <scope>NUCLEOTIDE SEQUENCE [LARGE SCALE GENOMIC DNA]</scope>
    <source>
        <strain evidence="9 10">RN42</strain>
    </source>
</reference>
<accession>A0A3N4I085</accession>
<evidence type="ECO:0000313" key="9">
    <source>
        <dbReference type="EMBL" id="RPA79525.1"/>
    </source>
</evidence>
<evidence type="ECO:0000256" key="1">
    <source>
        <dbReference type="ARBA" id="ARBA00001968"/>
    </source>
</evidence>
<dbReference type="GO" id="GO:0046872">
    <property type="term" value="F:metal ion binding"/>
    <property type="evidence" value="ECO:0007669"/>
    <property type="project" value="UniProtKB-KW"/>
</dbReference>
<feature type="non-terminal residue" evidence="9">
    <location>
        <position position="1"/>
    </location>
</feature>
<evidence type="ECO:0000313" key="10">
    <source>
        <dbReference type="Proteomes" id="UP000275078"/>
    </source>
</evidence>
<feature type="domain" description="DDE Tnp4" evidence="8">
    <location>
        <begin position="56"/>
        <end position="188"/>
    </location>
</feature>
<dbReference type="Pfam" id="PF13359">
    <property type="entry name" value="DDE_Tnp_4"/>
    <property type="match status" value="1"/>
</dbReference>
<sequence length="189" mass="21410">RFQFTLDTIGRTFKKVACALLGLYKEQVRDPPDVVPKKITKNWREFSYFAKVRGAIDGTQIPVVPPKGEERPYRNRKGFYSTNVLIGCSLDMYITYVYAGWEGSANDSRVLGSAVSNGGFKVPINRIFLADAGYGMRRGILIPYKATRYHLKEFDKSAEGAPKNAHELYNLRHARLRNCIERTIGVLKA</sequence>
<evidence type="ECO:0000256" key="7">
    <source>
        <dbReference type="ARBA" id="ARBA00023242"/>
    </source>
</evidence>
<dbReference type="STRING" id="1160509.A0A3N4I085"/>
<dbReference type="PANTHER" id="PTHR22930:SF228">
    <property type="entry name" value="PROTEIN ALP1-LIKE"/>
    <property type="match status" value="1"/>
</dbReference>
<comment type="similarity">
    <text evidence="3">Belongs to the HARBI1 family.</text>
</comment>
<evidence type="ECO:0000256" key="5">
    <source>
        <dbReference type="ARBA" id="ARBA00022723"/>
    </source>
</evidence>
<feature type="non-terminal residue" evidence="9">
    <location>
        <position position="189"/>
    </location>
</feature>
<evidence type="ECO:0000256" key="2">
    <source>
        <dbReference type="ARBA" id="ARBA00004123"/>
    </source>
</evidence>
<comment type="subcellular location">
    <subcellularLocation>
        <location evidence="2">Nucleus</location>
    </subcellularLocation>
</comment>
<dbReference type="EMBL" id="ML119698">
    <property type="protein sequence ID" value="RPA79525.1"/>
    <property type="molecule type" value="Genomic_DNA"/>
</dbReference>
<dbReference type="GO" id="GO:0004518">
    <property type="term" value="F:nuclease activity"/>
    <property type="evidence" value="ECO:0007669"/>
    <property type="project" value="UniProtKB-KW"/>
</dbReference>
<evidence type="ECO:0000256" key="4">
    <source>
        <dbReference type="ARBA" id="ARBA00022722"/>
    </source>
</evidence>
<dbReference type="InterPro" id="IPR045249">
    <property type="entry name" value="HARBI1-like"/>
</dbReference>
<dbReference type="AlphaFoldDB" id="A0A3N4I085"/>
<evidence type="ECO:0000259" key="8">
    <source>
        <dbReference type="Pfam" id="PF13359"/>
    </source>
</evidence>
<dbReference type="GO" id="GO:0005634">
    <property type="term" value="C:nucleus"/>
    <property type="evidence" value="ECO:0007669"/>
    <property type="project" value="UniProtKB-SubCell"/>
</dbReference>
<keyword evidence="10" id="KW-1185">Reference proteome</keyword>
<dbReference type="PANTHER" id="PTHR22930">
    <property type="match status" value="1"/>
</dbReference>
<organism evidence="9 10">
    <name type="scientific">Ascobolus immersus RN42</name>
    <dbReference type="NCBI Taxonomy" id="1160509"/>
    <lineage>
        <taxon>Eukaryota</taxon>
        <taxon>Fungi</taxon>
        <taxon>Dikarya</taxon>
        <taxon>Ascomycota</taxon>
        <taxon>Pezizomycotina</taxon>
        <taxon>Pezizomycetes</taxon>
        <taxon>Pezizales</taxon>
        <taxon>Ascobolaceae</taxon>
        <taxon>Ascobolus</taxon>
    </lineage>
</organism>
<comment type="cofactor">
    <cofactor evidence="1">
        <name>a divalent metal cation</name>
        <dbReference type="ChEBI" id="CHEBI:60240"/>
    </cofactor>
</comment>
<dbReference type="GO" id="GO:0016787">
    <property type="term" value="F:hydrolase activity"/>
    <property type="evidence" value="ECO:0007669"/>
    <property type="project" value="UniProtKB-KW"/>
</dbReference>
<dbReference type="InterPro" id="IPR027806">
    <property type="entry name" value="HARBI1_dom"/>
</dbReference>
<evidence type="ECO:0000256" key="6">
    <source>
        <dbReference type="ARBA" id="ARBA00022801"/>
    </source>
</evidence>
<proteinExistence type="inferred from homology"/>
<keyword evidence="6" id="KW-0378">Hydrolase</keyword>
<gene>
    <name evidence="9" type="ORF">BJ508DRAFT_195168</name>
</gene>